<name>A0A2P2PIH8_RHIMU</name>
<dbReference type="EMBL" id="GGEC01074003">
    <property type="protein sequence ID" value="MBX54487.1"/>
    <property type="molecule type" value="Transcribed_RNA"/>
</dbReference>
<proteinExistence type="predicted"/>
<protein>
    <submittedName>
        <fullName evidence="1">Uncharacterized protein</fullName>
    </submittedName>
</protein>
<sequence>MLSPGMRLPKSSHWMCIQQTRNLNAYQKVVPFFSLSQNLKYKIGGR</sequence>
<evidence type="ECO:0000313" key="1">
    <source>
        <dbReference type="EMBL" id="MBX54487.1"/>
    </source>
</evidence>
<accession>A0A2P2PIH8</accession>
<organism evidence="1">
    <name type="scientific">Rhizophora mucronata</name>
    <name type="common">Asiatic mangrove</name>
    <dbReference type="NCBI Taxonomy" id="61149"/>
    <lineage>
        <taxon>Eukaryota</taxon>
        <taxon>Viridiplantae</taxon>
        <taxon>Streptophyta</taxon>
        <taxon>Embryophyta</taxon>
        <taxon>Tracheophyta</taxon>
        <taxon>Spermatophyta</taxon>
        <taxon>Magnoliopsida</taxon>
        <taxon>eudicotyledons</taxon>
        <taxon>Gunneridae</taxon>
        <taxon>Pentapetalae</taxon>
        <taxon>rosids</taxon>
        <taxon>fabids</taxon>
        <taxon>Malpighiales</taxon>
        <taxon>Rhizophoraceae</taxon>
        <taxon>Rhizophora</taxon>
    </lineage>
</organism>
<reference evidence="1" key="1">
    <citation type="submission" date="2018-02" db="EMBL/GenBank/DDBJ databases">
        <title>Rhizophora mucronata_Transcriptome.</title>
        <authorList>
            <person name="Meera S.P."/>
            <person name="Sreeshan A."/>
            <person name="Augustine A."/>
        </authorList>
    </citation>
    <scope>NUCLEOTIDE SEQUENCE</scope>
    <source>
        <tissue evidence="1">Leaf</tissue>
    </source>
</reference>
<dbReference type="AlphaFoldDB" id="A0A2P2PIH8"/>